<feature type="region of interest" description="Disordered" evidence="1">
    <location>
        <begin position="76"/>
        <end position="97"/>
    </location>
</feature>
<feature type="compositionally biased region" description="Polar residues" evidence="1">
    <location>
        <begin position="84"/>
        <end position="97"/>
    </location>
</feature>
<protein>
    <submittedName>
        <fullName evidence="2">Uncharacterized protein</fullName>
    </submittedName>
</protein>
<organism evidence="2 3">
    <name type="scientific">Zingiber officinale</name>
    <name type="common">Ginger</name>
    <name type="synonym">Amomum zingiber</name>
    <dbReference type="NCBI Taxonomy" id="94328"/>
    <lineage>
        <taxon>Eukaryota</taxon>
        <taxon>Viridiplantae</taxon>
        <taxon>Streptophyta</taxon>
        <taxon>Embryophyta</taxon>
        <taxon>Tracheophyta</taxon>
        <taxon>Spermatophyta</taxon>
        <taxon>Magnoliopsida</taxon>
        <taxon>Liliopsida</taxon>
        <taxon>Zingiberales</taxon>
        <taxon>Zingiberaceae</taxon>
        <taxon>Zingiber</taxon>
    </lineage>
</organism>
<evidence type="ECO:0000313" key="3">
    <source>
        <dbReference type="Proteomes" id="UP000734854"/>
    </source>
</evidence>
<proteinExistence type="predicted"/>
<dbReference type="EMBL" id="JACMSC010000004">
    <property type="protein sequence ID" value="KAG6525915.1"/>
    <property type="molecule type" value="Genomic_DNA"/>
</dbReference>
<gene>
    <name evidence="2" type="ORF">ZIOFF_015888</name>
</gene>
<keyword evidence="3" id="KW-1185">Reference proteome</keyword>
<evidence type="ECO:0000256" key="1">
    <source>
        <dbReference type="SAM" id="MobiDB-lite"/>
    </source>
</evidence>
<sequence>MGGALSCCISKPRYLDDDNDYSCDAAAAAASRRVSPRDEDWGRWGAGEPDVDSKASSFIAKFHEARCMDAESHEARVVNREKQTPNPRSANHQLFIA</sequence>
<comment type="caution">
    <text evidence="2">The sequence shown here is derived from an EMBL/GenBank/DDBJ whole genome shotgun (WGS) entry which is preliminary data.</text>
</comment>
<name>A0A8J5LQL0_ZINOF</name>
<dbReference type="Proteomes" id="UP000734854">
    <property type="component" value="Unassembled WGS sequence"/>
</dbReference>
<dbReference type="PANTHER" id="PTHR33511">
    <property type="entry name" value="OS06G0632400 PROTEIN"/>
    <property type="match status" value="1"/>
</dbReference>
<evidence type="ECO:0000313" key="2">
    <source>
        <dbReference type="EMBL" id="KAG6525915.1"/>
    </source>
</evidence>
<accession>A0A8J5LQL0</accession>
<reference evidence="2 3" key="1">
    <citation type="submission" date="2020-08" db="EMBL/GenBank/DDBJ databases">
        <title>Plant Genome Project.</title>
        <authorList>
            <person name="Zhang R.-G."/>
        </authorList>
    </citation>
    <scope>NUCLEOTIDE SEQUENCE [LARGE SCALE GENOMIC DNA]</scope>
    <source>
        <tissue evidence="2">Rhizome</tissue>
    </source>
</reference>
<dbReference type="AlphaFoldDB" id="A0A8J5LQL0"/>